<name>G5JWU2_9STRE</name>
<dbReference type="SFLD" id="SFLDS00003">
    <property type="entry name" value="Haloacid_Dehalogenase"/>
    <property type="match status" value="1"/>
</dbReference>
<evidence type="ECO:0000313" key="2">
    <source>
        <dbReference type="Proteomes" id="UP000003573"/>
    </source>
</evidence>
<gene>
    <name evidence="1" type="ORF">STRMA_1239</name>
</gene>
<dbReference type="OrthoDB" id="9790031at2"/>
<dbReference type="CDD" id="cd07516">
    <property type="entry name" value="HAD_Pase"/>
    <property type="match status" value="1"/>
</dbReference>
<dbReference type="GO" id="GO:0016791">
    <property type="term" value="F:phosphatase activity"/>
    <property type="evidence" value="ECO:0007669"/>
    <property type="project" value="TreeGrafter"/>
</dbReference>
<evidence type="ECO:0000313" key="1">
    <source>
        <dbReference type="EMBL" id="EHJ52928.1"/>
    </source>
</evidence>
<dbReference type="PROSITE" id="PS01229">
    <property type="entry name" value="COF_2"/>
    <property type="match status" value="1"/>
</dbReference>
<dbReference type="SFLD" id="SFLDG01140">
    <property type="entry name" value="C2.B:_Phosphomannomutase_and_P"/>
    <property type="match status" value="1"/>
</dbReference>
<accession>G5JWU2</accession>
<dbReference type="Pfam" id="PF08282">
    <property type="entry name" value="Hydrolase_3"/>
    <property type="match status" value="1"/>
</dbReference>
<sequence length="275" mass="30272">MVKLIAIDMDGTLLDSQKELSQRNIETLQKAAHAGYKIVICTGRAQSGVEPYFAQLALSDEQEYAVLNNGCSLHTIDEKWQLLACHSLAFDDISILYHLLEQKSGIYLTLIVDSDYLVVADKVADLVAYDASLVFTTPKTTTLEELKHLQKPVFKAMYMGEPDKITAFQKENEAKLKSRLSTVRSQDYLFEVLPKGINKASGLKEIAHRLQIPMQDVMAIGDAANDLEMMAAAGFSVAMGNASPDVKAVADFVTKSNDEAGVAQAINDHLFQKNL</sequence>
<dbReference type="SUPFAM" id="SSF56784">
    <property type="entry name" value="HAD-like"/>
    <property type="match status" value="1"/>
</dbReference>
<comment type="caution">
    <text evidence="1">The sequence shown here is derived from an EMBL/GenBank/DDBJ whole genome shotgun (WGS) entry which is preliminary data.</text>
</comment>
<dbReference type="InterPro" id="IPR036412">
    <property type="entry name" value="HAD-like_sf"/>
</dbReference>
<dbReference type="EMBL" id="AEUW02000001">
    <property type="protein sequence ID" value="EHJ52928.1"/>
    <property type="molecule type" value="Genomic_DNA"/>
</dbReference>
<dbReference type="SFLD" id="SFLDG01144">
    <property type="entry name" value="C2.B.4:_PGP_Like"/>
    <property type="match status" value="1"/>
</dbReference>
<dbReference type="InterPro" id="IPR006379">
    <property type="entry name" value="HAD-SF_hydro_IIB"/>
</dbReference>
<dbReference type="eggNOG" id="COG0561">
    <property type="taxonomic scope" value="Bacteria"/>
</dbReference>
<dbReference type="InterPro" id="IPR023214">
    <property type="entry name" value="HAD_sf"/>
</dbReference>
<dbReference type="Gene3D" id="3.30.1240.10">
    <property type="match status" value="1"/>
</dbReference>
<dbReference type="Proteomes" id="UP000003573">
    <property type="component" value="Unassembled WGS sequence"/>
</dbReference>
<dbReference type="GO" id="GO:0005829">
    <property type="term" value="C:cytosol"/>
    <property type="evidence" value="ECO:0007669"/>
    <property type="project" value="TreeGrafter"/>
</dbReference>
<dbReference type="AlphaFoldDB" id="G5JWU2"/>
<dbReference type="InterPro" id="IPR000150">
    <property type="entry name" value="Cof"/>
</dbReference>
<dbReference type="Gene3D" id="3.40.50.1000">
    <property type="entry name" value="HAD superfamily/HAD-like"/>
    <property type="match status" value="1"/>
</dbReference>
<dbReference type="STRING" id="764298.STRMA_1239"/>
<reference evidence="1 2" key="1">
    <citation type="journal article" date="2014" name="Int. J. Syst. Evol. Microbiol.">
        <title>Phylogenomics and the dynamic genome evolution of the genus Streptococcus.</title>
        <authorList>
            <consortium name="The Broad Institute Genome Sequencing Platform"/>
            <person name="Richards V.P."/>
            <person name="Palmer S.R."/>
            <person name="Pavinski Bitar P.D."/>
            <person name="Qin X."/>
            <person name="Weinstock G.M."/>
            <person name="Highlander S.K."/>
            <person name="Town C.D."/>
            <person name="Burne R.A."/>
            <person name="Stanhope M.J."/>
        </authorList>
    </citation>
    <scope>NUCLEOTIDE SEQUENCE [LARGE SCALE GENOMIC DNA]</scope>
    <source>
        <strain evidence="1 2">NCTC 11558</strain>
    </source>
</reference>
<keyword evidence="2" id="KW-1185">Reference proteome</keyword>
<dbReference type="GO" id="GO:0000287">
    <property type="term" value="F:magnesium ion binding"/>
    <property type="evidence" value="ECO:0007669"/>
    <property type="project" value="TreeGrafter"/>
</dbReference>
<dbReference type="PANTHER" id="PTHR10000">
    <property type="entry name" value="PHOSPHOSERINE PHOSPHATASE"/>
    <property type="match status" value="1"/>
</dbReference>
<dbReference type="NCBIfam" id="TIGR01484">
    <property type="entry name" value="HAD-SF-IIB"/>
    <property type="match status" value="1"/>
</dbReference>
<organism evidence="1 2">
    <name type="scientific">Streptococcus macacae NCTC 11558</name>
    <dbReference type="NCBI Taxonomy" id="764298"/>
    <lineage>
        <taxon>Bacteria</taxon>
        <taxon>Bacillati</taxon>
        <taxon>Bacillota</taxon>
        <taxon>Bacilli</taxon>
        <taxon>Lactobacillales</taxon>
        <taxon>Streptococcaceae</taxon>
        <taxon>Streptococcus</taxon>
    </lineage>
</organism>
<dbReference type="PANTHER" id="PTHR10000:SF8">
    <property type="entry name" value="HAD SUPERFAMILY HYDROLASE-LIKE, TYPE 3"/>
    <property type="match status" value="1"/>
</dbReference>
<protein>
    <submittedName>
        <fullName evidence="1">Cof-like hydrolase</fullName>
    </submittedName>
</protein>
<proteinExistence type="predicted"/>
<dbReference type="RefSeq" id="WP_003081558.1">
    <property type="nucleotide sequence ID" value="NZ_AEUW02000001.1"/>
</dbReference>
<dbReference type="NCBIfam" id="TIGR00099">
    <property type="entry name" value="Cof-subfamily"/>
    <property type="match status" value="1"/>
</dbReference>